<protein>
    <submittedName>
        <fullName evidence="1">Four helix bundle protein</fullName>
    </submittedName>
</protein>
<evidence type="ECO:0000313" key="1">
    <source>
        <dbReference type="EMBL" id="MBS2097161.1"/>
    </source>
</evidence>
<dbReference type="InterPro" id="IPR036583">
    <property type="entry name" value="23S_rRNA_IVS_sf"/>
</dbReference>
<name>A0ABS5JQK7_9BACT</name>
<dbReference type="PANTHER" id="PTHR38471:SF2">
    <property type="entry name" value="FOUR HELIX BUNDLE PROTEIN"/>
    <property type="match status" value="1"/>
</dbReference>
<comment type="caution">
    <text evidence="1">The sequence shown here is derived from an EMBL/GenBank/DDBJ whole genome shotgun (WGS) entry which is preliminary data.</text>
</comment>
<keyword evidence="2" id="KW-1185">Reference proteome</keyword>
<dbReference type="Pfam" id="PF05635">
    <property type="entry name" value="23S_rRNA_IVP"/>
    <property type="match status" value="1"/>
</dbReference>
<dbReference type="Proteomes" id="UP000708576">
    <property type="component" value="Unassembled WGS sequence"/>
</dbReference>
<dbReference type="CDD" id="cd16377">
    <property type="entry name" value="23S_rRNA_IVP_like"/>
    <property type="match status" value="1"/>
</dbReference>
<dbReference type="EMBL" id="JAGUCO010000001">
    <property type="protein sequence ID" value="MBS2097161.1"/>
    <property type="molecule type" value="Genomic_DNA"/>
</dbReference>
<proteinExistence type="predicted"/>
<sequence>MKTYRDLIVWQKGMDLVEDTYKLTKHFPAEELYCLTQQVRRCVISIPSNIAEGYGRNHTKDYIRFLQISSGSLYELQTQIEIALRLEYIVKEDFDKVNNLSIEIEKMLSSLIYKLKQSSK</sequence>
<gene>
    <name evidence="1" type="ORF">KEM10_02650</name>
</gene>
<dbReference type="RefSeq" id="WP_212213131.1">
    <property type="nucleotide sequence ID" value="NZ_JAGUCO010000001.1"/>
</dbReference>
<reference evidence="1 2" key="1">
    <citation type="journal article" date="2015" name="Int. J. Syst. Evol. Microbiol.">
        <title>Carboxylicivirga linearis sp. nov., isolated from a sea cucumber culture pond.</title>
        <authorList>
            <person name="Wang F.Q."/>
            <person name="Zhou Y.X."/>
            <person name="Lin X.Z."/>
            <person name="Chen G.J."/>
            <person name="Du Z.J."/>
        </authorList>
    </citation>
    <scope>NUCLEOTIDE SEQUENCE [LARGE SCALE GENOMIC DNA]</scope>
    <source>
        <strain evidence="1 2">FB218</strain>
    </source>
</reference>
<dbReference type="NCBIfam" id="TIGR02436">
    <property type="entry name" value="four helix bundle protein"/>
    <property type="match status" value="1"/>
</dbReference>
<dbReference type="SUPFAM" id="SSF158446">
    <property type="entry name" value="IVS-encoded protein-like"/>
    <property type="match status" value="1"/>
</dbReference>
<accession>A0ABS5JQK7</accession>
<dbReference type="Gene3D" id="1.20.1440.60">
    <property type="entry name" value="23S rRNA-intervening sequence"/>
    <property type="match status" value="1"/>
</dbReference>
<dbReference type="NCBIfam" id="NF008911">
    <property type="entry name" value="PRK12275.1-2"/>
    <property type="match status" value="1"/>
</dbReference>
<evidence type="ECO:0000313" key="2">
    <source>
        <dbReference type="Proteomes" id="UP000708576"/>
    </source>
</evidence>
<dbReference type="PANTHER" id="PTHR38471">
    <property type="entry name" value="FOUR HELIX BUNDLE PROTEIN"/>
    <property type="match status" value="1"/>
</dbReference>
<organism evidence="1 2">
    <name type="scientific">Carboxylicivirga linearis</name>
    <dbReference type="NCBI Taxonomy" id="1628157"/>
    <lineage>
        <taxon>Bacteria</taxon>
        <taxon>Pseudomonadati</taxon>
        <taxon>Bacteroidota</taxon>
        <taxon>Bacteroidia</taxon>
        <taxon>Marinilabiliales</taxon>
        <taxon>Marinilabiliaceae</taxon>
        <taxon>Carboxylicivirga</taxon>
    </lineage>
</organism>
<dbReference type="InterPro" id="IPR012657">
    <property type="entry name" value="23S_rRNA-intervening_sequence"/>
</dbReference>